<proteinExistence type="predicted"/>
<gene>
    <name evidence="1" type="ORF">GF1_26750</name>
</gene>
<evidence type="ECO:0000313" key="1">
    <source>
        <dbReference type="EMBL" id="BCO10299.1"/>
    </source>
</evidence>
<dbReference type="RefSeq" id="WP_267927036.1">
    <property type="nucleotide sequence ID" value="NZ_AP024233.1"/>
</dbReference>
<organism evidence="1 2">
    <name type="scientific">Desulfolithobacter dissulfuricans</name>
    <dbReference type="NCBI Taxonomy" id="2795293"/>
    <lineage>
        <taxon>Bacteria</taxon>
        <taxon>Pseudomonadati</taxon>
        <taxon>Thermodesulfobacteriota</taxon>
        <taxon>Desulfobulbia</taxon>
        <taxon>Desulfobulbales</taxon>
        <taxon>Desulfobulbaceae</taxon>
        <taxon>Desulfolithobacter</taxon>
    </lineage>
</organism>
<dbReference type="SUPFAM" id="SSF48695">
    <property type="entry name" value="Multiheme cytochromes"/>
    <property type="match status" value="1"/>
</dbReference>
<dbReference type="InterPro" id="IPR036280">
    <property type="entry name" value="Multihaem_cyt_sf"/>
</dbReference>
<dbReference type="Gene3D" id="3.90.10.10">
    <property type="entry name" value="Cytochrome C3"/>
    <property type="match status" value="1"/>
</dbReference>
<dbReference type="EMBL" id="AP024233">
    <property type="protein sequence ID" value="BCO10299.1"/>
    <property type="molecule type" value="Genomic_DNA"/>
</dbReference>
<dbReference type="KEGG" id="ddu:GF1_26750"/>
<dbReference type="Proteomes" id="UP001063350">
    <property type="component" value="Chromosome"/>
</dbReference>
<reference evidence="1" key="1">
    <citation type="submission" date="2020-12" db="EMBL/GenBank/DDBJ databases">
        <title>Desulfobium dissulfuricans gen. nov., sp. nov., a novel mesophilic, sulfate-reducing bacterium isolated from a deep-sea hydrothermal vent.</title>
        <authorList>
            <person name="Hashimoto Y."/>
            <person name="Tame A."/>
            <person name="Sawayama S."/>
            <person name="Miyazaki J."/>
            <person name="Takai K."/>
            <person name="Nakagawa S."/>
        </authorList>
    </citation>
    <scope>NUCLEOTIDE SEQUENCE</scope>
    <source>
        <strain evidence="1">GF1</strain>
    </source>
</reference>
<accession>A0A915U301</accession>
<dbReference type="AlphaFoldDB" id="A0A915U301"/>
<protein>
    <recommendedName>
        <fullName evidence="3">Doubled CXXCH motif domain-containing protein</fullName>
    </recommendedName>
</protein>
<keyword evidence="2" id="KW-1185">Reference proteome</keyword>
<evidence type="ECO:0000313" key="2">
    <source>
        <dbReference type="Proteomes" id="UP001063350"/>
    </source>
</evidence>
<name>A0A915U301_9BACT</name>
<sequence>MLDPHNQLDEQGRIKEEKCLYCHQSVPDVQHATLKKRRPDDEVVSLIGNLDVVCYRCHYKQTRQHPINANHLKKPTRKIMRSMRWAERKFGIVMPLDSSGKVTCITCHNPHEKGVIPSQRTASAGAGERARLRLPRVADKICLACHSNN</sequence>
<evidence type="ECO:0008006" key="3">
    <source>
        <dbReference type="Google" id="ProtNLM"/>
    </source>
</evidence>